<reference evidence="1" key="2">
    <citation type="submission" date="2021-10" db="EMBL/GenBank/DDBJ databases">
        <title>Phylogenomics reveals ancestral predisposition of the termite-cultivated fungus Termitomyces towards a domesticated lifestyle.</title>
        <authorList>
            <person name="Auxier B."/>
            <person name="Grum-Grzhimaylo A."/>
            <person name="Cardenas M.E."/>
            <person name="Lodge J.D."/>
            <person name="Laessoe T."/>
            <person name="Pedersen O."/>
            <person name="Smith M.E."/>
            <person name="Kuyper T.W."/>
            <person name="Franco-Molano E.A."/>
            <person name="Baroni T.J."/>
            <person name="Aanen D.K."/>
        </authorList>
    </citation>
    <scope>NUCLEOTIDE SEQUENCE</scope>
    <source>
        <strain evidence="1">AP01</strain>
        <tissue evidence="1">Mycelium</tissue>
    </source>
</reference>
<evidence type="ECO:0000313" key="1">
    <source>
        <dbReference type="EMBL" id="KAG5640390.1"/>
    </source>
</evidence>
<reference evidence="1" key="1">
    <citation type="submission" date="2020-07" db="EMBL/GenBank/DDBJ databases">
        <authorList>
            <person name="Nieuwenhuis M."/>
            <person name="Van De Peppel L.J.J."/>
        </authorList>
    </citation>
    <scope>NUCLEOTIDE SEQUENCE</scope>
    <source>
        <strain evidence="1">AP01</strain>
        <tissue evidence="1">Mycelium</tissue>
    </source>
</reference>
<name>A0A9P7G3Z6_9AGAR</name>
<dbReference type="AlphaFoldDB" id="A0A9P7G3Z6"/>
<comment type="caution">
    <text evidence="1">The sequence shown here is derived from an EMBL/GenBank/DDBJ whole genome shotgun (WGS) entry which is preliminary data.</text>
</comment>
<gene>
    <name evidence="1" type="ORF">DXG03_008843</name>
</gene>
<sequence length="89" mass="10037">MHKIYRSYVFLYMLDLAKVEQKMSGAVKENKVKSVITSRQSMLAAAQADILKAEGFSKRVIKLVQENAANSDDELDPTRDVYIIKAKEG</sequence>
<protein>
    <submittedName>
        <fullName evidence="1">Uncharacterized protein</fullName>
    </submittedName>
</protein>
<proteinExistence type="predicted"/>
<evidence type="ECO:0000313" key="2">
    <source>
        <dbReference type="Proteomes" id="UP000775547"/>
    </source>
</evidence>
<accession>A0A9P7G3Z6</accession>
<organism evidence="1 2">
    <name type="scientific">Asterophora parasitica</name>
    <dbReference type="NCBI Taxonomy" id="117018"/>
    <lineage>
        <taxon>Eukaryota</taxon>
        <taxon>Fungi</taxon>
        <taxon>Dikarya</taxon>
        <taxon>Basidiomycota</taxon>
        <taxon>Agaricomycotina</taxon>
        <taxon>Agaricomycetes</taxon>
        <taxon>Agaricomycetidae</taxon>
        <taxon>Agaricales</taxon>
        <taxon>Tricholomatineae</taxon>
        <taxon>Lyophyllaceae</taxon>
        <taxon>Asterophora</taxon>
    </lineage>
</organism>
<keyword evidence="2" id="KW-1185">Reference proteome</keyword>
<dbReference type="EMBL" id="JABCKV010000783">
    <property type="protein sequence ID" value="KAG5640390.1"/>
    <property type="molecule type" value="Genomic_DNA"/>
</dbReference>
<dbReference type="Proteomes" id="UP000775547">
    <property type="component" value="Unassembled WGS sequence"/>
</dbReference>
<dbReference type="OrthoDB" id="3054399at2759"/>